<keyword evidence="1" id="KW-1133">Transmembrane helix</keyword>
<keyword evidence="3" id="KW-1185">Reference proteome</keyword>
<name>A0A1A9UNZ4_GLOAU</name>
<evidence type="ECO:0000313" key="2">
    <source>
        <dbReference type="EnsemblMetazoa" id="GAUT010757-PA"/>
    </source>
</evidence>
<dbReference type="Proteomes" id="UP000078200">
    <property type="component" value="Unassembled WGS sequence"/>
</dbReference>
<reference evidence="2" key="1">
    <citation type="submission" date="2020-05" db="UniProtKB">
        <authorList>
            <consortium name="EnsemblMetazoa"/>
        </authorList>
    </citation>
    <scope>IDENTIFICATION</scope>
    <source>
        <strain evidence="2">TTRI</strain>
    </source>
</reference>
<organism evidence="2 3">
    <name type="scientific">Glossina austeni</name>
    <name type="common">Savannah tsetse fly</name>
    <dbReference type="NCBI Taxonomy" id="7395"/>
    <lineage>
        <taxon>Eukaryota</taxon>
        <taxon>Metazoa</taxon>
        <taxon>Ecdysozoa</taxon>
        <taxon>Arthropoda</taxon>
        <taxon>Hexapoda</taxon>
        <taxon>Insecta</taxon>
        <taxon>Pterygota</taxon>
        <taxon>Neoptera</taxon>
        <taxon>Endopterygota</taxon>
        <taxon>Diptera</taxon>
        <taxon>Brachycera</taxon>
        <taxon>Muscomorpha</taxon>
        <taxon>Hippoboscoidea</taxon>
        <taxon>Glossinidae</taxon>
        <taxon>Glossina</taxon>
    </lineage>
</organism>
<evidence type="ECO:0000256" key="1">
    <source>
        <dbReference type="SAM" id="Phobius"/>
    </source>
</evidence>
<dbReference type="VEuPathDB" id="VectorBase:GAUT010757"/>
<feature type="transmembrane region" description="Helical" evidence="1">
    <location>
        <begin position="6"/>
        <end position="30"/>
    </location>
</feature>
<protein>
    <submittedName>
        <fullName evidence="2">Uncharacterized protein</fullName>
    </submittedName>
</protein>
<evidence type="ECO:0000313" key="3">
    <source>
        <dbReference type="Proteomes" id="UP000078200"/>
    </source>
</evidence>
<keyword evidence="1" id="KW-0472">Membrane</keyword>
<accession>A0A1A9UNZ4</accession>
<keyword evidence="1" id="KW-0812">Transmembrane</keyword>
<sequence length="127" mass="13326">MFLAYVYYHVALVAAVATMVLFAGIGLTLVNQSTPIYIAAIVGDLSCRLGLLDGRAGLKLQFDIMDDEPKLQCAKVIFSSAQLRDITSILSLSAALLIGVTFKGSGSGGKTGNGGTYMLCSLITLCK</sequence>
<proteinExistence type="predicted"/>
<dbReference type="EnsemblMetazoa" id="GAUT010757-RA">
    <property type="protein sequence ID" value="GAUT010757-PA"/>
    <property type="gene ID" value="GAUT010757"/>
</dbReference>
<dbReference type="AlphaFoldDB" id="A0A1A9UNZ4"/>